<keyword evidence="2" id="KW-0560">Oxidoreductase</keyword>
<dbReference type="RefSeq" id="WP_346078266.1">
    <property type="nucleotide sequence ID" value="NZ_BAAATL010000039.1"/>
</dbReference>
<comment type="caution">
    <text evidence="4">The sequence shown here is derived from an EMBL/GenBank/DDBJ whole genome shotgun (WGS) entry which is preliminary data.</text>
</comment>
<comment type="similarity">
    <text evidence="1 3">Belongs to the short-chain dehydrogenases/reductases (SDR) family.</text>
</comment>
<dbReference type="Gene3D" id="3.40.50.720">
    <property type="entry name" value="NAD(P)-binding Rossmann-like Domain"/>
    <property type="match status" value="1"/>
</dbReference>
<dbReference type="InterPro" id="IPR002347">
    <property type="entry name" value="SDR_fam"/>
</dbReference>
<name>A0ABP5ZZE2_9ACTN</name>
<dbReference type="PRINTS" id="PR00081">
    <property type="entry name" value="GDHRDH"/>
</dbReference>
<evidence type="ECO:0000313" key="4">
    <source>
        <dbReference type="EMBL" id="GAA2507699.1"/>
    </source>
</evidence>
<proteinExistence type="inferred from homology"/>
<dbReference type="PANTHER" id="PTHR24320">
    <property type="entry name" value="RETINOL DEHYDROGENASE"/>
    <property type="match status" value="1"/>
</dbReference>
<dbReference type="Pfam" id="PF00106">
    <property type="entry name" value="adh_short"/>
    <property type="match status" value="1"/>
</dbReference>
<evidence type="ECO:0000256" key="2">
    <source>
        <dbReference type="ARBA" id="ARBA00023002"/>
    </source>
</evidence>
<dbReference type="PRINTS" id="PR00080">
    <property type="entry name" value="SDRFAMILY"/>
</dbReference>
<organism evidence="4 5">
    <name type="scientific">Streptomyces graminearus</name>
    <dbReference type="NCBI Taxonomy" id="284030"/>
    <lineage>
        <taxon>Bacteria</taxon>
        <taxon>Bacillati</taxon>
        <taxon>Actinomycetota</taxon>
        <taxon>Actinomycetes</taxon>
        <taxon>Kitasatosporales</taxon>
        <taxon>Streptomycetaceae</taxon>
        <taxon>Streptomyces</taxon>
    </lineage>
</organism>
<dbReference type="InterPro" id="IPR036291">
    <property type="entry name" value="NAD(P)-bd_dom_sf"/>
</dbReference>
<evidence type="ECO:0000256" key="1">
    <source>
        <dbReference type="ARBA" id="ARBA00006484"/>
    </source>
</evidence>
<dbReference type="SUPFAM" id="SSF51735">
    <property type="entry name" value="NAD(P)-binding Rossmann-fold domains"/>
    <property type="match status" value="1"/>
</dbReference>
<sequence>MVTMDRDIVLVTGATSGLGLRLAETLAAEGATVLVHGRDATRVHALSERLNAAGGSTHPYCADLASLREVRTFAQRVVDEQPRIDVLINNAGVGPGPQDGERELSADGLELRFAVGYLAPYVLTRALVPLVRRAKAGRVVNVGSGAQTEIDVDDLGMAGFYNGWVAYGRAKLALASLTVDLAAELGPYGITVSCVHPADLMPTSMVRQTGLAPQSTVEQGAEAVLRLVHSAAGGDMAHGHYYNVLEPAQPHPDVMCPEKRELLRGATERLLAHQAGHH</sequence>
<gene>
    <name evidence="4" type="ORF">GCM10010422_68630</name>
</gene>
<dbReference type="Proteomes" id="UP001501721">
    <property type="component" value="Unassembled WGS sequence"/>
</dbReference>
<dbReference type="EMBL" id="BAAATL010000039">
    <property type="protein sequence ID" value="GAA2507699.1"/>
    <property type="molecule type" value="Genomic_DNA"/>
</dbReference>
<keyword evidence="5" id="KW-1185">Reference proteome</keyword>
<protein>
    <submittedName>
        <fullName evidence="4">SDR family oxidoreductase</fullName>
    </submittedName>
</protein>
<dbReference type="PANTHER" id="PTHR24320:SF148">
    <property type="entry name" value="NAD(P)-BINDING ROSSMANN-FOLD SUPERFAMILY PROTEIN"/>
    <property type="match status" value="1"/>
</dbReference>
<reference evidence="5" key="1">
    <citation type="journal article" date="2019" name="Int. J. Syst. Evol. Microbiol.">
        <title>The Global Catalogue of Microorganisms (GCM) 10K type strain sequencing project: providing services to taxonomists for standard genome sequencing and annotation.</title>
        <authorList>
            <consortium name="The Broad Institute Genomics Platform"/>
            <consortium name="The Broad Institute Genome Sequencing Center for Infectious Disease"/>
            <person name="Wu L."/>
            <person name="Ma J."/>
        </authorList>
    </citation>
    <scope>NUCLEOTIDE SEQUENCE [LARGE SCALE GENOMIC DNA]</scope>
    <source>
        <strain evidence="5">JCM 6923</strain>
    </source>
</reference>
<accession>A0ABP5ZZE2</accession>
<evidence type="ECO:0000313" key="5">
    <source>
        <dbReference type="Proteomes" id="UP001501721"/>
    </source>
</evidence>
<evidence type="ECO:0000256" key="3">
    <source>
        <dbReference type="RuleBase" id="RU000363"/>
    </source>
</evidence>